<dbReference type="InterPro" id="IPR001789">
    <property type="entry name" value="Sig_transdc_resp-reg_receiver"/>
</dbReference>
<dbReference type="PROSITE" id="PS50110">
    <property type="entry name" value="RESPONSE_REGULATORY"/>
    <property type="match status" value="1"/>
</dbReference>
<keyword evidence="4" id="KW-1185">Reference proteome</keyword>
<sequence length="143" mass="15780">MNSNEKAIRIAIIDNNEHLGYTSINQLENAGYIVQFQVSDSEKALMKIDEDGELPDVCIVEEDFAAAKLLLEKHPDLKLLISSTDDAEESVRTMLKAGVSGYILKFADPDEIITAVKALSKDRKYVSVGISEIAAEYFSSHSL</sequence>
<comment type="caution">
    <text evidence="1">Lacks conserved residue(s) required for the propagation of feature annotation.</text>
</comment>
<proteinExistence type="predicted"/>
<gene>
    <name evidence="3" type="ORF">B0O44_10727</name>
</gene>
<dbReference type="AlphaFoldDB" id="A0A318UBT4"/>
<dbReference type="SUPFAM" id="SSF52172">
    <property type="entry name" value="CheY-like"/>
    <property type="match status" value="1"/>
</dbReference>
<dbReference type="Pfam" id="PF00072">
    <property type="entry name" value="Response_reg"/>
    <property type="match status" value="1"/>
</dbReference>
<evidence type="ECO:0000313" key="3">
    <source>
        <dbReference type="EMBL" id="PYF71412.1"/>
    </source>
</evidence>
<dbReference type="Gene3D" id="3.40.50.2300">
    <property type="match status" value="1"/>
</dbReference>
<name>A0A318UBT4_9SPHI</name>
<dbReference type="EMBL" id="QKLU01000007">
    <property type="protein sequence ID" value="PYF71412.1"/>
    <property type="molecule type" value="Genomic_DNA"/>
</dbReference>
<dbReference type="SMART" id="SM00448">
    <property type="entry name" value="REC"/>
    <property type="match status" value="1"/>
</dbReference>
<comment type="caution">
    <text evidence="3">The sequence shown here is derived from an EMBL/GenBank/DDBJ whole genome shotgun (WGS) entry which is preliminary data.</text>
</comment>
<organism evidence="3 4">
    <name type="scientific">Pedobacter nutrimenti</name>
    <dbReference type="NCBI Taxonomy" id="1241337"/>
    <lineage>
        <taxon>Bacteria</taxon>
        <taxon>Pseudomonadati</taxon>
        <taxon>Bacteroidota</taxon>
        <taxon>Sphingobacteriia</taxon>
        <taxon>Sphingobacteriales</taxon>
        <taxon>Sphingobacteriaceae</taxon>
        <taxon>Pedobacter</taxon>
    </lineage>
</organism>
<dbReference type="Proteomes" id="UP000248198">
    <property type="component" value="Unassembled WGS sequence"/>
</dbReference>
<evidence type="ECO:0000259" key="2">
    <source>
        <dbReference type="PROSITE" id="PS50110"/>
    </source>
</evidence>
<accession>A0A318UBT4</accession>
<dbReference type="InterPro" id="IPR011006">
    <property type="entry name" value="CheY-like_superfamily"/>
</dbReference>
<dbReference type="RefSeq" id="WP_054281017.1">
    <property type="nucleotide sequence ID" value="NZ_QKLU01000007.1"/>
</dbReference>
<evidence type="ECO:0000313" key="4">
    <source>
        <dbReference type="Proteomes" id="UP000248198"/>
    </source>
</evidence>
<feature type="domain" description="Response regulatory" evidence="2">
    <location>
        <begin position="9"/>
        <end position="120"/>
    </location>
</feature>
<reference evidence="3 4" key="1">
    <citation type="submission" date="2018-06" db="EMBL/GenBank/DDBJ databases">
        <title>Genomic Encyclopedia of Archaeal and Bacterial Type Strains, Phase II (KMG-II): from individual species to whole genera.</title>
        <authorList>
            <person name="Goeker M."/>
        </authorList>
    </citation>
    <scope>NUCLEOTIDE SEQUENCE [LARGE SCALE GENOMIC DNA]</scope>
    <source>
        <strain evidence="3 4">DSM 27372</strain>
    </source>
</reference>
<dbReference type="OrthoDB" id="9797341at2"/>
<dbReference type="GO" id="GO:0000160">
    <property type="term" value="P:phosphorelay signal transduction system"/>
    <property type="evidence" value="ECO:0007669"/>
    <property type="project" value="InterPro"/>
</dbReference>
<evidence type="ECO:0000256" key="1">
    <source>
        <dbReference type="PROSITE-ProRule" id="PRU00169"/>
    </source>
</evidence>
<protein>
    <submittedName>
        <fullName evidence="3">Response regulator receiver domain-containing protein</fullName>
    </submittedName>
</protein>